<dbReference type="GO" id="GO:0007129">
    <property type="term" value="P:homologous chromosome pairing at meiosis"/>
    <property type="evidence" value="ECO:0007669"/>
    <property type="project" value="TreeGrafter"/>
</dbReference>
<keyword evidence="4" id="KW-0539">Nucleus</keyword>
<dbReference type="EMBL" id="VFQX01000047">
    <property type="protein sequence ID" value="KAF0975272.1"/>
    <property type="molecule type" value="Genomic_DNA"/>
</dbReference>
<comment type="subcellular location">
    <subcellularLocation>
        <location evidence="1">Nucleus</location>
    </subcellularLocation>
</comment>
<dbReference type="GeneID" id="68112903"/>
<proteinExistence type="inferred from homology"/>
<name>A0A6A5BK27_NAEFO</name>
<dbReference type="GO" id="GO:0070182">
    <property type="term" value="F:DNA polymerase binding"/>
    <property type="evidence" value="ECO:0007669"/>
    <property type="project" value="TreeGrafter"/>
</dbReference>
<dbReference type="GO" id="GO:0036297">
    <property type="term" value="P:interstrand cross-link repair"/>
    <property type="evidence" value="ECO:0007669"/>
    <property type="project" value="TreeGrafter"/>
</dbReference>
<protein>
    <submittedName>
        <fullName evidence="7">Uncharacterized protein</fullName>
    </submittedName>
</protein>
<dbReference type="VEuPathDB" id="AmoebaDB:NF0056280"/>
<dbReference type="GO" id="GO:1990918">
    <property type="term" value="P:double-strand break repair involved in meiotic recombination"/>
    <property type="evidence" value="ECO:0007669"/>
    <property type="project" value="TreeGrafter"/>
</dbReference>
<comment type="caution">
    <text evidence="7">The sequence shown here is derived from an EMBL/GenBank/DDBJ whole genome shotgun (WGS) entry which is preliminary data.</text>
</comment>
<dbReference type="PANTHER" id="PTHR32086:SF0">
    <property type="entry name" value="FANCONI ANEMIA GROUP D2 PROTEIN"/>
    <property type="match status" value="1"/>
</dbReference>
<evidence type="ECO:0000313" key="7">
    <source>
        <dbReference type="EMBL" id="KAF0975272.1"/>
    </source>
</evidence>
<dbReference type="GO" id="GO:0005634">
    <property type="term" value="C:nucleus"/>
    <property type="evidence" value="ECO:0007669"/>
    <property type="project" value="UniProtKB-SubCell"/>
</dbReference>
<reference evidence="7 8" key="1">
    <citation type="journal article" date="2019" name="Sci. Rep.">
        <title>Nanopore sequencing improves the draft genome of the human pathogenic amoeba Naegleria fowleri.</title>
        <authorList>
            <person name="Liechti N."/>
            <person name="Schurch N."/>
            <person name="Bruggmann R."/>
            <person name="Wittwer M."/>
        </authorList>
    </citation>
    <scope>NUCLEOTIDE SEQUENCE [LARGE SCALE GENOMIC DNA]</scope>
    <source>
        <strain evidence="7 8">ATCC 30894</strain>
    </source>
</reference>
<evidence type="ECO:0000256" key="1">
    <source>
        <dbReference type="ARBA" id="ARBA00004123"/>
    </source>
</evidence>
<dbReference type="OrthoDB" id="27031at2759"/>
<feature type="region of interest" description="Disordered" evidence="6">
    <location>
        <begin position="87"/>
        <end position="154"/>
    </location>
</feature>
<comment type="similarity">
    <text evidence="5">Belongs to the Fanconi anemia protein FANCD2 family.</text>
</comment>
<keyword evidence="8" id="KW-1185">Reference proteome</keyword>
<evidence type="ECO:0000256" key="6">
    <source>
        <dbReference type="SAM" id="MobiDB-lite"/>
    </source>
</evidence>
<evidence type="ECO:0000256" key="2">
    <source>
        <dbReference type="ARBA" id="ARBA00022499"/>
    </source>
</evidence>
<dbReference type="PANTHER" id="PTHR32086">
    <property type="entry name" value="FANCONI ANEMIA GROUP D2 PROTEIN"/>
    <property type="match status" value="1"/>
</dbReference>
<dbReference type="Proteomes" id="UP000444721">
    <property type="component" value="Unassembled WGS sequence"/>
</dbReference>
<keyword evidence="3" id="KW-0832">Ubl conjugation</keyword>
<feature type="compositionally biased region" description="Polar residues" evidence="6">
    <location>
        <begin position="131"/>
        <end position="145"/>
    </location>
</feature>
<dbReference type="InterPro" id="IPR029448">
    <property type="entry name" value="FANCD2"/>
</dbReference>
<gene>
    <name evidence="7" type="ORF">FDP41_005685</name>
</gene>
<keyword evidence="2" id="KW-1017">Isopeptide bond</keyword>
<evidence type="ECO:0000256" key="5">
    <source>
        <dbReference type="ARBA" id="ARBA00093456"/>
    </source>
</evidence>
<feature type="compositionally biased region" description="Acidic residues" evidence="6">
    <location>
        <begin position="112"/>
        <end position="128"/>
    </location>
</feature>
<dbReference type="VEuPathDB" id="AmoebaDB:NfTy_051070"/>
<dbReference type="AlphaFoldDB" id="A0A6A5BK27"/>
<evidence type="ECO:0000256" key="4">
    <source>
        <dbReference type="ARBA" id="ARBA00023242"/>
    </source>
</evidence>
<feature type="compositionally biased region" description="Basic residues" evidence="6">
    <location>
        <begin position="90"/>
        <end position="107"/>
    </location>
</feature>
<dbReference type="GO" id="GO:0031573">
    <property type="term" value="P:mitotic intra-S DNA damage checkpoint signaling"/>
    <property type="evidence" value="ECO:0007669"/>
    <property type="project" value="TreeGrafter"/>
</dbReference>
<dbReference type="RefSeq" id="XP_044559985.1">
    <property type="nucleotide sequence ID" value="XM_044709236.1"/>
</dbReference>
<dbReference type="GO" id="GO:0000793">
    <property type="term" value="C:condensed chromosome"/>
    <property type="evidence" value="ECO:0007669"/>
    <property type="project" value="TreeGrafter"/>
</dbReference>
<organism evidence="7 8">
    <name type="scientific">Naegleria fowleri</name>
    <name type="common">Brain eating amoeba</name>
    <dbReference type="NCBI Taxonomy" id="5763"/>
    <lineage>
        <taxon>Eukaryota</taxon>
        <taxon>Discoba</taxon>
        <taxon>Heterolobosea</taxon>
        <taxon>Tetramitia</taxon>
        <taxon>Eutetramitia</taxon>
        <taxon>Vahlkampfiidae</taxon>
        <taxon>Naegleria</taxon>
    </lineage>
</organism>
<evidence type="ECO:0000313" key="8">
    <source>
        <dbReference type="Proteomes" id="UP000444721"/>
    </source>
</evidence>
<dbReference type="Pfam" id="PF14631">
    <property type="entry name" value="FancD2"/>
    <property type="match status" value="1"/>
</dbReference>
<evidence type="ECO:0000256" key="3">
    <source>
        <dbReference type="ARBA" id="ARBA00022843"/>
    </source>
</evidence>
<sequence length="409" mass="47268">MRVLMNKLGEELSDDLVSSGVVLFDHEDMITNFRDYTKNEKDLVCLSLFFAINWFRELLNGFADDERFVSLKASNVPFATFQLANTTRGSSKRHFKKRHHPNPKKKQPSAVPEDEEDKEEDAMEDDEEMTSKSSSTKNTEYSSTPTKRKHLSPLKPHYRELDLKVIHIIPKNENCEKKIEPVHLFYILDDLHQKLKSVIARNKVSFFTSKEKENMYNLSRISTKEFFSEIFELLPQLYKQIRAISDKSASNDSSSQAVDEDEESTKNGDFIVPSFQLLVDIITKTLEYFSSDKLEFCKIIDIMFSVDFPDEDHSMEDEDKCTKLFESIRKILDSLKSFESCYKLYELLKSIALVSNIKSLLKALQGVAEQILQTPFSQVKSDALGNLIEGYITLLGGFDTSWWKLFRKS</sequence>
<dbReference type="VEuPathDB" id="AmoebaDB:FDP41_005685"/>
<accession>A0A6A5BK27</accession>